<evidence type="ECO:0000313" key="2">
    <source>
        <dbReference type="Proteomes" id="UP001234297"/>
    </source>
</evidence>
<dbReference type="Proteomes" id="UP001234297">
    <property type="component" value="Chromosome 10"/>
</dbReference>
<evidence type="ECO:0000313" key="1">
    <source>
        <dbReference type="EMBL" id="KAJ8621572.1"/>
    </source>
</evidence>
<accession>A0ACC2KLC0</accession>
<name>A0ACC2KLC0_PERAE</name>
<keyword evidence="2" id="KW-1185">Reference proteome</keyword>
<proteinExistence type="predicted"/>
<reference evidence="1 2" key="1">
    <citation type="journal article" date="2022" name="Hortic Res">
        <title>A haplotype resolved chromosomal level avocado genome allows analysis of novel avocado genes.</title>
        <authorList>
            <person name="Nath O."/>
            <person name="Fletcher S.J."/>
            <person name="Hayward A."/>
            <person name="Shaw L.M."/>
            <person name="Masouleh A.K."/>
            <person name="Furtado A."/>
            <person name="Henry R.J."/>
            <person name="Mitter N."/>
        </authorList>
    </citation>
    <scope>NUCLEOTIDE SEQUENCE [LARGE SCALE GENOMIC DNA]</scope>
    <source>
        <strain evidence="2">cv. Hass</strain>
    </source>
</reference>
<protein>
    <submittedName>
        <fullName evidence="1">Uncharacterized protein</fullName>
    </submittedName>
</protein>
<sequence>MCVRITLPISNISITILITQTSFNVGSTTPYDRSVVSSFPSITFLHLPPISLPLDASPSPHHEALVFRLIRLNNPLVHHSLLSLSLSSSILSIVYDMLCHPALDIAAQLNIPSYCFFPSPAACLATFLYFPTLHRINPTPFKDLQDTLLDLPGLPPLPAYAMPLPVLDRNDEAYNGTLHFSEALTKPDGILINTYKALEPRALRAILDGSCVPDAPTPPVYCVGPLIAMEKGEGGRECLQWLGTQPSTSVVFLCFGSMGLFSAAQLREIAVGLEMSEQRFLWVVRSPPSEDPTKRFQRPPEPDLEALLPDGFLERTKGRELVVKSWAPQMAVLSHDSVGGFVTHCGWNSVLEALTAGVPMLAWPLYAEQWLNRVALVEELALAMPIDGVEKGWVVAEEVEKRMRGLMESEEGKALRERTAEMRDKAMAALGKGGSSRTSLAVLTRLWKRG</sequence>
<dbReference type="EMBL" id="CM056818">
    <property type="protein sequence ID" value="KAJ8621572.1"/>
    <property type="molecule type" value="Genomic_DNA"/>
</dbReference>
<comment type="caution">
    <text evidence="1">The sequence shown here is derived from an EMBL/GenBank/DDBJ whole genome shotgun (WGS) entry which is preliminary data.</text>
</comment>
<organism evidence="1 2">
    <name type="scientific">Persea americana</name>
    <name type="common">Avocado</name>
    <dbReference type="NCBI Taxonomy" id="3435"/>
    <lineage>
        <taxon>Eukaryota</taxon>
        <taxon>Viridiplantae</taxon>
        <taxon>Streptophyta</taxon>
        <taxon>Embryophyta</taxon>
        <taxon>Tracheophyta</taxon>
        <taxon>Spermatophyta</taxon>
        <taxon>Magnoliopsida</taxon>
        <taxon>Magnoliidae</taxon>
        <taxon>Laurales</taxon>
        <taxon>Lauraceae</taxon>
        <taxon>Persea</taxon>
    </lineage>
</organism>
<gene>
    <name evidence="1" type="ORF">MRB53_030101</name>
</gene>